<evidence type="ECO:0000313" key="8">
    <source>
        <dbReference type="EMBL" id="KAF9469094.1"/>
    </source>
</evidence>
<comment type="caution">
    <text evidence="8">The sequence shown here is derived from an EMBL/GenBank/DDBJ whole genome shotgun (WGS) entry which is preliminary data.</text>
</comment>
<evidence type="ECO:0000256" key="5">
    <source>
        <dbReference type="ARBA" id="ARBA00023315"/>
    </source>
</evidence>
<dbReference type="Pfam" id="PF04376">
    <property type="entry name" value="ATE_N"/>
    <property type="match status" value="1"/>
</dbReference>
<evidence type="ECO:0000256" key="2">
    <source>
        <dbReference type="ARBA" id="ARBA00012025"/>
    </source>
</evidence>
<evidence type="ECO:0000259" key="7">
    <source>
        <dbReference type="Pfam" id="PF04377"/>
    </source>
</evidence>
<dbReference type="GO" id="GO:0004057">
    <property type="term" value="F:arginyl-tRNA--protein transferase activity"/>
    <property type="evidence" value="ECO:0007669"/>
    <property type="project" value="UniProtKB-EC"/>
</dbReference>
<name>A0A9P5YI66_9AGAR</name>
<feature type="domain" description="N-end rule aminoacyl transferase C-terminal" evidence="7">
    <location>
        <begin position="152"/>
        <end position="295"/>
    </location>
</feature>
<keyword evidence="5" id="KW-0012">Acyltransferase</keyword>
<reference evidence="8" key="1">
    <citation type="submission" date="2020-11" db="EMBL/GenBank/DDBJ databases">
        <authorList>
            <consortium name="DOE Joint Genome Institute"/>
            <person name="Ahrendt S."/>
            <person name="Riley R."/>
            <person name="Andreopoulos W."/>
            <person name="Labutti K."/>
            <person name="Pangilinan J."/>
            <person name="Ruiz-Duenas F.J."/>
            <person name="Barrasa J.M."/>
            <person name="Sanchez-Garcia M."/>
            <person name="Camarero S."/>
            <person name="Miyauchi S."/>
            <person name="Serrano A."/>
            <person name="Linde D."/>
            <person name="Babiker R."/>
            <person name="Drula E."/>
            <person name="Ayuso-Fernandez I."/>
            <person name="Pacheco R."/>
            <person name="Padilla G."/>
            <person name="Ferreira P."/>
            <person name="Barriuso J."/>
            <person name="Kellner H."/>
            <person name="Castanera R."/>
            <person name="Alfaro M."/>
            <person name="Ramirez L."/>
            <person name="Pisabarro A.G."/>
            <person name="Kuo A."/>
            <person name="Tritt A."/>
            <person name="Lipzen A."/>
            <person name="He G."/>
            <person name="Yan M."/>
            <person name="Ng V."/>
            <person name="Cullen D."/>
            <person name="Martin F."/>
            <person name="Rosso M.-N."/>
            <person name="Henrissat B."/>
            <person name="Hibbett D."/>
            <person name="Martinez A.T."/>
            <person name="Grigoriev I.V."/>
        </authorList>
    </citation>
    <scope>NUCLEOTIDE SEQUENCE</scope>
    <source>
        <strain evidence="8">CBS 247.69</strain>
    </source>
</reference>
<dbReference type="InterPro" id="IPR030700">
    <property type="entry name" value="N-end_Aminoacyl_Trfase"/>
</dbReference>
<sequence>MAVTSIGSPVGPSKTTCGYCSPPGKRSAHRSSYHSAGLDARLLSCEVYQKMIDRGWRRSGEYRTWCYKPDLRMSCCPQYTIRLDALTFKPSKSHRKLLNRYARCRLTLKSKVPHAFSLNTAVHAAETRFYDGEKSPKHQFETSLEPSSYTPEKYNLYNKYQALIHSDDKSSPSGFTRFLVDSPLRTNPIPYPSAPPIHLPHNYGSYHQLYRLDGQLVALAVLDILPGCVSSVYFIYDKIWEEFSLGKLSALREISLAREMQEAGAPQMASLYMGFYIHSCQKMRYKGEYSPSYLADPETYEWFPLTTCVMGLEMYRYACFSHPEHSVTDLPSYLEGR</sequence>
<evidence type="ECO:0000259" key="6">
    <source>
        <dbReference type="Pfam" id="PF04376"/>
    </source>
</evidence>
<keyword evidence="3 8" id="KW-0808">Transferase</keyword>
<dbReference type="PIRSF" id="PIRSF037207">
    <property type="entry name" value="ATE1_euk"/>
    <property type="match status" value="1"/>
</dbReference>
<dbReference type="Pfam" id="PF04377">
    <property type="entry name" value="ATE_C"/>
    <property type="match status" value="1"/>
</dbReference>
<dbReference type="InterPro" id="IPR007471">
    <property type="entry name" value="N-end_Aminoacyl_Trfase_N"/>
</dbReference>
<evidence type="ECO:0000256" key="3">
    <source>
        <dbReference type="ARBA" id="ARBA00022679"/>
    </source>
</evidence>
<dbReference type="EC" id="2.3.2.8" evidence="2"/>
<dbReference type="EMBL" id="MU150231">
    <property type="protein sequence ID" value="KAF9469094.1"/>
    <property type="molecule type" value="Genomic_DNA"/>
</dbReference>
<dbReference type="PANTHER" id="PTHR21367">
    <property type="entry name" value="ARGININE-TRNA-PROTEIN TRANSFERASE 1"/>
    <property type="match status" value="1"/>
</dbReference>
<dbReference type="AlphaFoldDB" id="A0A9P5YI66"/>
<gene>
    <name evidence="8" type="ORF">BDZ94DRAFT_1153376</name>
</gene>
<dbReference type="PANTHER" id="PTHR21367:SF1">
    <property type="entry name" value="ARGINYL-TRNA--PROTEIN TRANSFERASE 1"/>
    <property type="match status" value="1"/>
</dbReference>
<evidence type="ECO:0000256" key="1">
    <source>
        <dbReference type="ARBA" id="ARBA00009991"/>
    </source>
</evidence>
<evidence type="ECO:0000256" key="4">
    <source>
        <dbReference type="ARBA" id="ARBA00022786"/>
    </source>
</evidence>
<proteinExistence type="inferred from homology"/>
<keyword evidence="9" id="KW-1185">Reference proteome</keyword>
<dbReference type="InterPro" id="IPR007472">
    <property type="entry name" value="N-end_Aminoacyl_Trfase_C"/>
</dbReference>
<comment type="similarity">
    <text evidence="1">Belongs to the R-transferase family.</text>
</comment>
<dbReference type="InterPro" id="IPR017137">
    <property type="entry name" value="Arg-tRNA-P_Trfase_1_euk"/>
</dbReference>
<dbReference type="Proteomes" id="UP000807353">
    <property type="component" value="Unassembled WGS sequence"/>
</dbReference>
<accession>A0A9P5YI66</accession>
<evidence type="ECO:0000313" key="9">
    <source>
        <dbReference type="Proteomes" id="UP000807353"/>
    </source>
</evidence>
<protein>
    <recommendedName>
        <fullName evidence="2">arginyltransferase</fullName>
        <ecNumber evidence="2">2.3.2.8</ecNumber>
    </recommendedName>
</protein>
<organism evidence="8 9">
    <name type="scientific">Collybia nuda</name>
    <dbReference type="NCBI Taxonomy" id="64659"/>
    <lineage>
        <taxon>Eukaryota</taxon>
        <taxon>Fungi</taxon>
        <taxon>Dikarya</taxon>
        <taxon>Basidiomycota</taxon>
        <taxon>Agaricomycotina</taxon>
        <taxon>Agaricomycetes</taxon>
        <taxon>Agaricomycetidae</taxon>
        <taxon>Agaricales</taxon>
        <taxon>Tricholomatineae</taxon>
        <taxon>Clitocybaceae</taxon>
        <taxon>Collybia</taxon>
    </lineage>
</organism>
<dbReference type="OrthoDB" id="74183at2759"/>
<keyword evidence="4" id="KW-0833">Ubl conjugation pathway</keyword>
<dbReference type="GO" id="GO:0005737">
    <property type="term" value="C:cytoplasm"/>
    <property type="evidence" value="ECO:0007669"/>
    <property type="project" value="TreeGrafter"/>
</dbReference>
<feature type="domain" description="N-end aminoacyl transferase N-terminal" evidence="6">
    <location>
        <begin position="16"/>
        <end position="96"/>
    </location>
</feature>